<keyword evidence="3" id="KW-0445">Lipid transport</keyword>
<dbReference type="InterPro" id="IPR009543">
    <property type="entry name" value="VPS13_VAB"/>
</dbReference>
<dbReference type="OMA" id="ASFHAHN"/>
<dbReference type="Proteomes" id="UP000001514">
    <property type="component" value="Unassembled WGS sequence"/>
</dbReference>
<feature type="region of interest" description="Disordered" evidence="4">
    <location>
        <begin position="1445"/>
        <end position="1468"/>
    </location>
</feature>
<dbReference type="InterPro" id="IPR000008">
    <property type="entry name" value="C2_dom"/>
</dbReference>
<dbReference type="InterPro" id="IPR056748">
    <property type="entry name" value="VPS13-like_C"/>
</dbReference>
<accession>D8R9I5</accession>
<dbReference type="KEGG" id="smo:SELMODRAFT_440026"/>
<dbReference type="CDD" id="cd00030">
    <property type="entry name" value="C2"/>
    <property type="match status" value="1"/>
</dbReference>
<dbReference type="InterPro" id="IPR026854">
    <property type="entry name" value="VPS13_N"/>
</dbReference>
<keyword evidence="2" id="KW-0813">Transport</keyword>
<dbReference type="PROSITE" id="PS50004">
    <property type="entry name" value="C2"/>
    <property type="match status" value="1"/>
</dbReference>
<dbReference type="Pfam" id="PF25036">
    <property type="entry name" value="VPS13_VAB"/>
    <property type="match status" value="1"/>
</dbReference>
<dbReference type="PANTHER" id="PTHR45523:SF2">
    <property type="entry name" value="OS02G0470600 PROTEIN"/>
    <property type="match status" value="1"/>
</dbReference>
<sequence length="4754" mass="529238">MFEAHVLYLLRRYLGQYVRGLSAEALQISVWKGDVVLKDLQLKAEALNALRLPLTIPWNKLGKDPVIVLLDRVFVLAEPVEDEQLFKNENMEAWLDAKRSQIEELEMALLDAKAGRSGDDASPESKSWLGSLVATIIGNLKVSVTNLHIRYEDTLSNPSHPFCFGVTLAKLAAVTIDENDVETFVTSGALDKLHKSLQLDSFSIYHDSDTGPWTLEKRWDEMTSKEWSEMFEPSIKGKIQHKYLLHPVAGLMKYHRCGKREKRDSKTPFQKASLVLDQVSIAVSEDQYRDGIQLLEGVSRYRIRMEFSLFRPMIPVLVDAKAWWRYAGRAVTQQQRKSRCNFSWENLSRASGLRKKYVDLYVSGLQQGKFDNFEIRQIDRELDVEVILLWRMLAHAKVETAKLKEAAAAREKSRKSTWWPFGGSGAGPRASVAQGPETEAAPAQLTKEEWNKINELLSYQPGQDYPLLSTQEPQNMLQTMLDVTIKQSLACIKDSTDLVILCGTFSNLNVSLKLFPKTFFCDTKLTYYGLSSPEGPLISSVSREGRAQALDLTFVYVPFEEHLDWKLSVAMSSCYVTVWRSSFDRVMHFMKSGQAMSPTVALETAVALQTKLEEVTRRAQERILSQLEKQRRFSIDIDLDAPKVLIPALKDEGIGKKSQLLVDLGHFNLRTLGNDDVEFLKRRRYTKLHVSGRDISAFFVDGDFEWAHFPALATDACDNAYSIFPVLDRCGMSIMLHMAQYEDLNWPSTCVAIEVPRLGIHFSPARYLRLLYLLHALESADRSSSQPNALSWQPSEASGDARVLLWGGIGNITAEWQPCWITLAGPYLLNGKQIVEIPPEYIDGSENVVAVCNRGIDLQKVIESSSAVVLQLKSTESKASWFKYLTLATYRSSASVSLLSNPEETSTKVLDSSKQLTLFVSGALKELSISVSGKIGKPGNDEIVIAELQASGGKVNLLQRPYDMKIAVKLHSLKIEDKLQGSVSQSCRYVARSVLSTTFVGAEEPQEPEAPKPDDDEQFKDAQPDFGGFSEEAEKLVLSWQPDQANFLEIWGSLDQLSEKAEGSEASDFVKVILVLRETESSEYVDTDTQMIMKMATLDFFCNRPTIVALIEFGMQLSEIMEAEESPSQAALSLEVEQRQLVKGLLGRGKSRVVFGLKMDMESTRIFLNLEDGSQLAMLAQEKFQMDLKVYPGSFTISGNLGNLRVCDMKLGPEHRWGWLCDIRNPDSGSLVEIEFQSFNRDDDDFEGCDYSLVGKFSAVRVVFLYRFIQEVAAYFYALASPQTQQTQQIITVVDGGTEKIMQQADMDGAPALRLNLSMDTPIIIMPRSSSSKEFMEVDLGHLKLSNTFEWHGGSRDVVSAVHLDVLDVDISGVNMVVGIDGKAGKPMIQEAQGLHVTIRRPLRDLFQKVPEVQVDVQVLTLCGVMSDREYLVIIDCASTNINEPPDVPPNFRESTSSESDDQETPNFKSVELEEHFRDSQTYFTKVWVIVDVLYAELELFKGIERESPLARVEVHGFWLGYRFASTLETDIYVTLPKLSVVDLRPGTNAEMRMMFGSIADVEKDGQPSESEHKSVTRLTMLVMDLRMKPHAQTIVIRMQRPRLLVVVDFLLEVSQFFVPSAVASTGDEEKDPLATAKHVRLVSSHYRQEEPMSIISPERQVIADAVHIQEFLYDGCDRVLELQVEDDYAGANAEPVIVVGHGKKLRFKNVKIKNGARIHECIKLASGASYSFHEEDGVTFVSNEEKITTVVDEGSATDPGSPKLDDHGDSNQDFLLDVQIVAPELTFYDSTKWPSSTTLSRQEKLLRAKMDFNLMFALKGENRWVRSFVKGLSVENSSGVMILDPLDISAEYVCAQGKSNILVTASDVFLRPSFNVMRLVMRLHGDAVARFHLDRGVIHRCTHFDRIWVNKPGNTSSPEVTFWRPKVPPGYVILSDCVTSGTAPPSQGVVAVFNSHHRVKKPLKFDLVWSSYGNSSNSVFNEEPCCVWLPVAPPGYKAVGCVAERGTFPPSLNTVHCVRSDLLTSSAVTDCVLCIPPGDRDYADGCSIWRVDNTIGSFFARSSVNPPQKDMLCDLRHLVLNHLSSPTERTDDAVEVKVVERTPHPAPRASRNSLTTPQFERLWWDKGTETRRMVSIWRPIPASGYAIVGDSIVDGLEPPGIGLVLRDDGTGRLCKPIRFQQKVHICGRGLEDVYIWYPVAPAGYVALGCVATTTPDHPPLDMVRCVRMDLVSQGSLSKRPVWSYIGSRGGHSCCLWKVENQASTFIARADLKKPLVRMAYFLAETGRPKVRENLTAEMKLGRLSVTVVDDLSGMATPLVNATLTGVNLAAHGRPDALNAVALTSIAASTFNASLDAWEPLIEPFDGILKYEFYGGDSDATLKIGRRVRITAASTVSINITSASLEALIGAMAVWQKQTESEQEALSAMRTEKTDYKAGMTGKAALEEDDSEKLVVQNMLFSELYLRTFRSGFENVEVLQEGETSIIPLPPPSFPDKLASGVQKPSRQFVAVHVLEAKGLLVNDDGNCPDFLCALRLVTTKQLPEDPKALPQSARSRCVRPNDVQSLSRASASWNEVFIFEVPSQGSVNLEVVITNQAARSGKGEAVGILSLPVKEEASHKVSQPSTLWKMVRQSISQESWPAAQAKILSLRPPRKRGNIAELQSQECGNIAVQLYFFSTAPDWRRDKDEKLPTKDYGLLFSCRSDGPWESLRCVLPLATIPKTVGEQQVAVDVTMDQGRKHATFRSLVIVANNTDMALEVAICPYSLLHTPNDTDGGATSLDNSTRVDEECFENQRYQPLAGWGSKWPGHLIPTDPGRWSTRDFTQSSQEILKVQLPPGWIWTSDWTVDLSGNVDQDGWFYGPDFQSLRTLPVSSKASRKSTFDFVRRRRWIRTRQRVPDNKKAHKREVVGVIQPGSSIQLPLASTARQADYCAQVRPVTDTCGSYLWGRLISDPNPIAANSSTPRKSIKQSKSNISSQDFTLGHLEKREQLLLCVTADMTSSKGHCWLSMEADATILSGDLNTQIYDWRLSVNAPLRLENLLPCNAEYIIWEKINEARPVKRQHGIASAGDSVCVYAADIRRQIFLTWLPQGGWRPEKEGVLIFDPKSEDLPLGFWMVHHASNRRLRVSLEYDFGSSLLAAKTVRLLVPYWISNDTGLPLAYRVVEVESSEPLSTPKGTRNSKLATPARKARMLPVTRVLDVIESSPAPLMLSPHAQLDRLGPLPNAPRVEDVLSPRIGLAVSAADSDNFKYGFSFRELEDNKDLIVVKAYDSNGGYVKLTTTLDLSSERTKVVRFQPHSVFINRLGKRLQIRQGDIQAQDFLYPNQTPKTFVWRTSDEPELLKVYLEGYKWSPPFNIETIGTTHLKLTSTNGSSKLYIRIEVRSGSRHASQLVIFRYASIHGPYRIENKSTVSINYRQEGTSSESWQHLPAGSCDTFAWEDLDLPRMLEINVEGADPHSSQTYKIDEARTHQLITSSSPGPVLQVKVHRDGAIHLVSVTNSITRPEDMSIVPVSSSSTQLPERTQTSQAENQFHTSIELAELGLSIVDHTPEELLYLSVINFFVSYSTGLGSQISRFKVKVDGLQVDNQLPLTPMPVLFSPQDTAKNCEFLLKFTVTLKENSLSDQQVYPYIGIQGPNVPNVSFLVNIHEPIIWRLHEMFTRLNLGQLRSSQTTAVALDPIISIGLLNTSEIRFKVTLAMSPTQRPRGVLGFWSTLLTSLGNTDDMPVRITPHVHENICMSQSALVAAAIASVRNDMLSQPLKLLSGVDLLGNASSALGHMSKGVAALSMDKKFIRSRQKHETKAAVEDIGDGIREGGEALAKGFFRGVTGILTKPLEGARSAGVEGFLQGVGKGVIGAAVQPMSGVLDLLSKTTEGANATRMKLAAVLTSEEQLRRRRLPRVIGGDNILRPYDEYKAQGQVLLQLAQRGTLFGPVDIFKIRGKFAASDAYEDHFNLPKARTLIITHRRVILLQHPTGILVQKKPDLLKNPCTIVWDVTWGELMTMELAIGKQETKEPHEPKPSRLILHLRTSGQETSIFDTRETMRVVKCHPGTNQPAEIMASIQRAYETFGPERAAIRSESMKLKPGSRPYAGSSSSAAPALGLLAGPAAPVSIPMLATFGALLGSAHRSSLLAKESDAATDKVLSIDEGSSTGSPRAGRFISDFDLIWSNQGDPDGETNPISIWRPACPSGYATVGDVAHAAHDQPESVLVYPLSDQIFLHPQGFDQVWREQGPSPLTIWMPRAPPGYVSVGCVTVADFYEPEVEVVFCVLSKHTTQAVYVEPALLRSPSPGGAAFLTCRLWRVANEARTFVVHRDDGQPPSSLACMKSAAMVISDNLLKTCCSRFLKLKWDSAVAFLDILLEVVKRKLTIFIQKFTRSLLKLKCSPLIPKLVDYSARERGLKICQDFEPFSPSSLELGLFPTLSYLKDELGTNLTSRLSPWYPKSTTPLTINKLQNEFGIIKRVRWLLRRAFLYCFLLSICMPNLVHGLPSGRTLSNYTACGLPSVSKIRYGIGSFESDCRTVTISIHWSSIATSKMWLQSTLGQGSPHRMATSEALRAGVVTAGADLEAQLKCSQFQEASAVKAVSQGCEQGGHEEVQLLGVPAKEIARKKNIQNELAGFLKLTCVSFHCLFMRFNWIQEQVVNISSKGKTKMGNTNLLPTKARISFFSKPQNFNTMFQMNLPVPGFLKVEWSGVYQAKWLRCNLGYYRHCQLWYDESLKAGLISRDTNKKHSKREMFYHHIQNLT</sequence>
<comment type="similarity">
    <text evidence="1">Belongs to the VPS13 family.</text>
</comment>
<protein>
    <recommendedName>
        <fullName evidence="5">C2 domain-containing protein</fullName>
    </recommendedName>
</protein>
<keyword evidence="7" id="KW-1185">Reference proteome</keyword>
<dbReference type="GO" id="GO:0006869">
    <property type="term" value="P:lipid transport"/>
    <property type="evidence" value="ECO:0007669"/>
    <property type="project" value="UniProtKB-KW"/>
</dbReference>
<dbReference type="Gene3D" id="2.60.40.150">
    <property type="entry name" value="C2 domain"/>
    <property type="match status" value="1"/>
</dbReference>
<evidence type="ECO:0000313" key="6">
    <source>
        <dbReference type="EMBL" id="EFJ31160.1"/>
    </source>
</evidence>
<gene>
    <name evidence="6" type="ORF">SELMODRAFT_440026</name>
</gene>
<dbReference type="FunCoup" id="D8R9I5">
    <property type="interactions" value="3467"/>
</dbReference>
<dbReference type="PANTHER" id="PTHR45523">
    <property type="entry name" value="TETRATRICOPEPTIDE REPEAT (TPR)-CONTAINING PROTEIN-RELATED"/>
    <property type="match status" value="1"/>
</dbReference>
<evidence type="ECO:0000256" key="1">
    <source>
        <dbReference type="ARBA" id="ARBA00006545"/>
    </source>
</evidence>
<dbReference type="eggNOG" id="KOG1809">
    <property type="taxonomic scope" value="Eukaryota"/>
</dbReference>
<feature type="compositionally biased region" description="Basic and acidic residues" evidence="4">
    <location>
        <begin position="1009"/>
        <end position="1023"/>
    </location>
</feature>
<dbReference type="Pfam" id="PF25037">
    <property type="entry name" value="VPS13_C"/>
    <property type="match status" value="1"/>
</dbReference>
<dbReference type="InParanoid" id="D8R9I5"/>
<dbReference type="Gramene" id="EFJ31160">
    <property type="protein sequence ID" value="EFJ31160"/>
    <property type="gene ID" value="SELMODRAFT_440026"/>
</dbReference>
<dbReference type="Pfam" id="PF06101">
    <property type="entry name" value="Vps62"/>
    <property type="match status" value="2"/>
</dbReference>
<dbReference type="InterPro" id="IPR035892">
    <property type="entry name" value="C2_domain_sf"/>
</dbReference>
<dbReference type="SUPFAM" id="SSF49562">
    <property type="entry name" value="C2 domain (Calcium/lipid-binding domain, CaLB)"/>
    <property type="match status" value="1"/>
</dbReference>
<reference evidence="6 7" key="1">
    <citation type="journal article" date="2011" name="Science">
        <title>The Selaginella genome identifies genetic changes associated with the evolution of vascular plants.</title>
        <authorList>
            <person name="Banks J.A."/>
            <person name="Nishiyama T."/>
            <person name="Hasebe M."/>
            <person name="Bowman J.L."/>
            <person name="Gribskov M."/>
            <person name="dePamphilis C."/>
            <person name="Albert V.A."/>
            <person name="Aono N."/>
            <person name="Aoyama T."/>
            <person name="Ambrose B.A."/>
            <person name="Ashton N.W."/>
            <person name="Axtell M.J."/>
            <person name="Barker E."/>
            <person name="Barker M.S."/>
            <person name="Bennetzen J.L."/>
            <person name="Bonawitz N.D."/>
            <person name="Chapple C."/>
            <person name="Cheng C."/>
            <person name="Correa L.G."/>
            <person name="Dacre M."/>
            <person name="DeBarry J."/>
            <person name="Dreyer I."/>
            <person name="Elias M."/>
            <person name="Engstrom E.M."/>
            <person name="Estelle M."/>
            <person name="Feng L."/>
            <person name="Finet C."/>
            <person name="Floyd S.K."/>
            <person name="Frommer W.B."/>
            <person name="Fujita T."/>
            <person name="Gramzow L."/>
            <person name="Gutensohn M."/>
            <person name="Harholt J."/>
            <person name="Hattori M."/>
            <person name="Heyl A."/>
            <person name="Hirai T."/>
            <person name="Hiwatashi Y."/>
            <person name="Ishikawa M."/>
            <person name="Iwata M."/>
            <person name="Karol K.G."/>
            <person name="Koehler B."/>
            <person name="Kolukisaoglu U."/>
            <person name="Kubo M."/>
            <person name="Kurata T."/>
            <person name="Lalonde S."/>
            <person name="Li K."/>
            <person name="Li Y."/>
            <person name="Litt A."/>
            <person name="Lyons E."/>
            <person name="Manning G."/>
            <person name="Maruyama T."/>
            <person name="Michael T.P."/>
            <person name="Mikami K."/>
            <person name="Miyazaki S."/>
            <person name="Morinaga S."/>
            <person name="Murata T."/>
            <person name="Mueller-Roeber B."/>
            <person name="Nelson D.R."/>
            <person name="Obara M."/>
            <person name="Oguri Y."/>
            <person name="Olmstead R.G."/>
            <person name="Onodera N."/>
            <person name="Petersen B.L."/>
            <person name="Pils B."/>
            <person name="Prigge M."/>
            <person name="Rensing S.A."/>
            <person name="Riano-Pachon D.M."/>
            <person name="Roberts A.W."/>
            <person name="Sato Y."/>
            <person name="Scheller H.V."/>
            <person name="Schulz B."/>
            <person name="Schulz C."/>
            <person name="Shakirov E.V."/>
            <person name="Shibagaki N."/>
            <person name="Shinohara N."/>
            <person name="Shippen D.E."/>
            <person name="Soerensen I."/>
            <person name="Sotooka R."/>
            <person name="Sugimoto N."/>
            <person name="Sugita M."/>
            <person name="Sumikawa N."/>
            <person name="Tanurdzic M."/>
            <person name="Theissen G."/>
            <person name="Ulvskov P."/>
            <person name="Wakazuki S."/>
            <person name="Weng J.K."/>
            <person name="Willats W.W."/>
            <person name="Wipf D."/>
            <person name="Wolf P.G."/>
            <person name="Yang L."/>
            <person name="Zimmer A.D."/>
            <person name="Zhu Q."/>
            <person name="Mitros T."/>
            <person name="Hellsten U."/>
            <person name="Loque D."/>
            <person name="Otillar R."/>
            <person name="Salamov A."/>
            <person name="Schmutz J."/>
            <person name="Shapiro H."/>
            <person name="Lindquist E."/>
            <person name="Lucas S."/>
            <person name="Rokhsar D."/>
            <person name="Grigoriev I.V."/>
        </authorList>
    </citation>
    <scope>NUCLEOTIDE SEQUENCE [LARGE SCALE GENOMIC DNA]</scope>
</reference>
<evidence type="ECO:0000256" key="2">
    <source>
        <dbReference type="ARBA" id="ARBA00022448"/>
    </source>
</evidence>
<dbReference type="HOGENOM" id="CLU_223839_0_0_1"/>
<name>D8R9I5_SELML</name>
<organism evidence="7">
    <name type="scientific">Selaginella moellendorffii</name>
    <name type="common">Spikemoss</name>
    <dbReference type="NCBI Taxonomy" id="88036"/>
    <lineage>
        <taxon>Eukaryota</taxon>
        <taxon>Viridiplantae</taxon>
        <taxon>Streptophyta</taxon>
        <taxon>Embryophyta</taxon>
        <taxon>Tracheophyta</taxon>
        <taxon>Lycopodiopsida</taxon>
        <taxon>Selaginellales</taxon>
        <taxon>Selaginellaceae</taxon>
        <taxon>Selaginella</taxon>
    </lineage>
</organism>
<evidence type="ECO:0000259" key="5">
    <source>
        <dbReference type="PROSITE" id="PS50004"/>
    </source>
</evidence>
<evidence type="ECO:0000256" key="4">
    <source>
        <dbReference type="SAM" id="MobiDB-lite"/>
    </source>
</evidence>
<dbReference type="EMBL" id="GL377574">
    <property type="protein sequence ID" value="EFJ31160.1"/>
    <property type="molecule type" value="Genomic_DNA"/>
</dbReference>
<evidence type="ECO:0000313" key="7">
    <source>
        <dbReference type="Proteomes" id="UP000001514"/>
    </source>
</evidence>
<feature type="region of interest" description="Disordered" evidence="4">
    <location>
        <begin position="420"/>
        <end position="441"/>
    </location>
</feature>
<dbReference type="GO" id="GO:0098588">
    <property type="term" value="C:bounding membrane of organelle"/>
    <property type="evidence" value="ECO:0007669"/>
    <property type="project" value="UniProtKB-ARBA"/>
</dbReference>
<dbReference type="InterPro" id="IPR009291">
    <property type="entry name" value="Vps62"/>
</dbReference>
<dbReference type="InterPro" id="IPR010482">
    <property type="entry name" value="TECPR1-like_DysF"/>
</dbReference>
<dbReference type="Pfam" id="PF12624">
    <property type="entry name" value="VPS13_N"/>
    <property type="match status" value="1"/>
</dbReference>
<dbReference type="Pfam" id="PF06398">
    <property type="entry name" value="Pex24p"/>
    <property type="match status" value="1"/>
</dbReference>
<proteinExistence type="inferred from homology"/>
<dbReference type="GO" id="GO:0005737">
    <property type="term" value="C:cytoplasm"/>
    <property type="evidence" value="ECO:0007669"/>
    <property type="project" value="UniProtKB-ARBA"/>
</dbReference>
<feature type="domain" description="C2" evidence="5">
    <location>
        <begin position="2491"/>
        <end position="2630"/>
    </location>
</feature>
<feature type="region of interest" description="Disordered" evidence="4">
    <location>
        <begin position="1000"/>
        <end position="1024"/>
    </location>
</feature>
<evidence type="ECO:0000256" key="3">
    <source>
        <dbReference type="ARBA" id="ARBA00023055"/>
    </source>
</evidence>
<dbReference type="STRING" id="88036.D8R9I5"/>